<evidence type="ECO:0000256" key="3">
    <source>
        <dbReference type="SAM" id="SignalP"/>
    </source>
</evidence>
<keyword evidence="2" id="KW-0472">Membrane</keyword>
<dbReference type="InterPro" id="IPR028974">
    <property type="entry name" value="TSP_type-3_rpt"/>
</dbReference>
<dbReference type="KEGG" id="luo:HHL09_24900"/>
<evidence type="ECO:0000256" key="1">
    <source>
        <dbReference type="SAM" id="MobiDB-lite"/>
    </source>
</evidence>
<evidence type="ECO:0008006" key="6">
    <source>
        <dbReference type="Google" id="ProtNLM"/>
    </source>
</evidence>
<dbReference type="Proteomes" id="UP000501812">
    <property type="component" value="Chromosome"/>
</dbReference>
<dbReference type="SUPFAM" id="SSF103647">
    <property type="entry name" value="TSP type-3 repeat"/>
    <property type="match status" value="1"/>
</dbReference>
<evidence type="ECO:0000313" key="5">
    <source>
        <dbReference type="Proteomes" id="UP000501812"/>
    </source>
</evidence>
<dbReference type="RefSeq" id="WP_169457366.1">
    <property type="nucleotide sequence ID" value="NZ_CP051774.1"/>
</dbReference>
<feature type="region of interest" description="Disordered" evidence="1">
    <location>
        <begin position="169"/>
        <end position="355"/>
    </location>
</feature>
<dbReference type="Gene3D" id="4.10.1080.10">
    <property type="entry name" value="TSP type-3 repeat"/>
    <property type="match status" value="1"/>
</dbReference>
<feature type="transmembrane region" description="Helical" evidence="2">
    <location>
        <begin position="417"/>
        <end position="438"/>
    </location>
</feature>
<dbReference type="AlphaFoldDB" id="A0A858RRX6"/>
<accession>A0A858RRX6</accession>
<feature type="compositionally biased region" description="Gly residues" evidence="1">
    <location>
        <begin position="294"/>
        <end position="333"/>
    </location>
</feature>
<name>A0A858RRX6_9BACT</name>
<evidence type="ECO:0000256" key="2">
    <source>
        <dbReference type="SAM" id="Phobius"/>
    </source>
</evidence>
<feature type="compositionally biased region" description="Acidic residues" evidence="1">
    <location>
        <begin position="256"/>
        <end position="265"/>
    </location>
</feature>
<dbReference type="EMBL" id="CP051774">
    <property type="protein sequence ID" value="QJE98880.1"/>
    <property type="molecule type" value="Genomic_DNA"/>
</dbReference>
<keyword evidence="2" id="KW-1133">Transmembrane helix</keyword>
<protein>
    <recommendedName>
        <fullName evidence="6">Thrombospondin type 3 repeat-containing protein</fullName>
    </recommendedName>
</protein>
<evidence type="ECO:0000313" key="4">
    <source>
        <dbReference type="EMBL" id="QJE98880.1"/>
    </source>
</evidence>
<proteinExistence type="predicted"/>
<dbReference type="GO" id="GO:0005509">
    <property type="term" value="F:calcium ion binding"/>
    <property type="evidence" value="ECO:0007669"/>
    <property type="project" value="InterPro"/>
</dbReference>
<sequence>MNRLALVLLLAFGLLLPEAAHAWSWESQFPSVKASSRCRIVLKRNTSPTNRTIYLLTGTTWTPIVVGPGTPDLPLSGFPNESFAGYALNSTSSSVPLGSQLGSTSAVRIPSNMRTLQFALTADARIIGPYINVDCWIYETTGLAIRGISGNSTYVVTLPDVTISFGGIEGQETMIPGGGNAPDSDGDGISDDDDPDDDNDGISDGNDDFPKDPNENNDNDNDGTGDNADPDDDNDGKPDGDDAFPWDPGQWKPDTDGDGTPDDQDAFPTNPGEDKDNDGDGIGDNTDPDDNTPPGGGGGDPPGGGGDGDDPPGGGGGGDGGDDGGTPGGGGGGDGDDDDEPFGSGSFPGIEDPSGMVNEIKDALGDIKDAVAGEVAGWKVWDIKMSNPGIAQWTFTMNFGPDLGSYTNSFDPDFLSLIRKAILISLGFCFLAGSLRVLSWR</sequence>
<organism evidence="4 5">
    <name type="scientific">Luteolibacter luteus</name>
    <dbReference type="NCBI Taxonomy" id="2728835"/>
    <lineage>
        <taxon>Bacteria</taxon>
        <taxon>Pseudomonadati</taxon>
        <taxon>Verrucomicrobiota</taxon>
        <taxon>Verrucomicrobiia</taxon>
        <taxon>Verrucomicrobiales</taxon>
        <taxon>Verrucomicrobiaceae</taxon>
        <taxon>Luteolibacter</taxon>
    </lineage>
</organism>
<feature type="signal peptide" evidence="3">
    <location>
        <begin position="1"/>
        <end position="22"/>
    </location>
</feature>
<keyword evidence="5" id="KW-1185">Reference proteome</keyword>
<reference evidence="4 5" key="1">
    <citation type="submission" date="2020-04" db="EMBL/GenBank/DDBJ databases">
        <title>Luteolibacter sp. G-1-1-1 isolated from soil.</title>
        <authorList>
            <person name="Dahal R.H."/>
        </authorList>
    </citation>
    <scope>NUCLEOTIDE SEQUENCE [LARGE SCALE GENOMIC DNA]</scope>
    <source>
        <strain evidence="4 5">G-1-1-1</strain>
    </source>
</reference>
<feature type="compositionally biased region" description="Acidic residues" evidence="1">
    <location>
        <begin position="184"/>
        <end position="207"/>
    </location>
</feature>
<keyword evidence="2" id="KW-0812">Transmembrane</keyword>
<feature type="compositionally biased region" description="Acidic residues" evidence="1">
    <location>
        <begin position="275"/>
        <end position="290"/>
    </location>
</feature>
<feature type="chain" id="PRO_5032942642" description="Thrombospondin type 3 repeat-containing protein" evidence="3">
    <location>
        <begin position="23"/>
        <end position="441"/>
    </location>
</feature>
<gene>
    <name evidence="4" type="ORF">HHL09_24900</name>
</gene>
<feature type="compositionally biased region" description="Acidic residues" evidence="1">
    <location>
        <begin position="215"/>
        <end position="234"/>
    </location>
</feature>
<keyword evidence="3" id="KW-0732">Signal</keyword>